<dbReference type="Proteomes" id="UP001341840">
    <property type="component" value="Unassembled WGS sequence"/>
</dbReference>
<proteinExistence type="predicted"/>
<protein>
    <submittedName>
        <fullName evidence="2">Uncharacterized protein</fullName>
    </submittedName>
</protein>
<name>A0ABU6W3Q6_9FABA</name>
<dbReference type="EMBL" id="JASCZI010181263">
    <property type="protein sequence ID" value="MED6180317.1"/>
    <property type="molecule type" value="Genomic_DNA"/>
</dbReference>
<keyword evidence="3" id="KW-1185">Reference proteome</keyword>
<organism evidence="2 3">
    <name type="scientific">Stylosanthes scabra</name>
    <dbReference type="NCBI Taxonomy" id="79078"/>
    <lineage>
        <taxon>Eukaryota</taxon>
        <taxon>Viridiplantae</taxon>
        <taxon>Streptophyta</taxon>
        <taxon>Embryophyta</taxon>
        <taxon>Tracheophyta</taxon>
        <taxon>Spermatophyta</taxon>
        <taxon>Magnoliopsida</taxon>
        <taxon>eudicotyledons</taxon>
        <taxon>Gunneridae</taxon>
        <taxon>Pentapetalae</taxon>
        <taxon>rosids</taxon>
        <taxon>fabids</taxon>
        <taxon>Fabales</taxon>
        <taxon>Fabaceae</taxon>
        <taxon>Papilionoideae</taxon>
        <taxon>50 kb inversion clade</taxon>
        <taxon>dalbergioids sensu lato</taxon>
        <taxon>Dalbergieae</taxon>
        <taxon>Pterocarpus clade</taxon>
        <taxon>Stylosanthes</taxon>
    </lineage>
</organism>
<evidence type="ECO:0000256" key="1">
    <source>
        <dbReference type="SAM" id="MobiDB-lite"/>
    </source>
</evidence>
<gene>
    <name evidence="2" type="ORF">PIB30_009105</name>
</gene>
<feature type="region of interest" description="Disordered" evidence="1">
    <location>
        <begin position="70"/>
        <end position="106"/>
    </location>
</feature>
<evidence type="ECO:0000313" key="3">
    <source>
        <dbReference type="Proteomes" id="UP001341840"/>
    </source>
</evidence>
<evidence type="ECO:0000313" key="2">
    <source>
        <dbReference type="EMBL" id="MED6180317.1"/>
    </source>
</evidence>
<reference evidence="2 3" key="1">
    <citation type="journal article" date="2023" name="Plants (Basel)">
        <title>Bridging the Gap: Combining Genomics and Transcriptomics Approaches to Understand Stylosanthes scabra, an Orphan Legume from the Brazilian Caatinga.</title>
        <authorList>
            <person name="Ferreira-Neto J.R.C."/>
            <person name="da Silva M.D."/>
            <person name="Binneck E."/>
            <person name="de Melo N.F."/>
            <person name="da Silva R.H."/>
            <person name="de Melo A.L.T.M."/>
            <person name="Pandolfi V."/>
            <person name="Bustamante F.O."/>
            <person name="Brasileiro-Vidal A.C."/>
            <person name="Benko-Iseppon A.M."/>
        </authorList>
    </citation>
    <scope>NUCLEOTIDE SEQUENCE [LARGE SCALE GENOMIC DNA]</scope>
    <source>
        <tissue evidence="2">Leaves</tissue>
    </source>
</reference>
<feature type="compositionally biased region" description="Polar residues" evidence="1">
    <location>
        <begin position="94"/>
        <end position="105"/>
    </location>
</feature>
<comment type="caution">
    <text evidence="2">The sequence shown here is derived from an EMBL/GenBank/DDBJ whole genome shotgun (WGS) entry which is preliminary data.</text>
</comment>
<accession>A0ABU6W3Q6</accession>
<sequence>MQFLLRWKANVRGFSLKGGYEDIVSDAGCDDKFLLRTYQNVSLMFSYHRGIASVFAIELCVQMQDVGGSSSSSNHVESGRGITINEGARMPANHRTSSPSPSFSPYINRPVQHPPPEVPHFEDHDGAFTIHSLETDDAQAGGLIATVVMMTNLFRKHNHLLLNRSWTCQPLQLY</sequence>